<dbReference type="InterPro" id="IPR001296">
    <property type="entry name" value="Glyco_trans_1"/>
</dbReference>
<evidence type="ECO:0000259" key="1">
    <source>
        <dbReference type="Pfam" id="PF00534"/>
    </source>
</evidence>
<dbReference type="Proteomes" id="UP000183613">
    <property type="component" value="Unassembled WGS sequence"/>
</dbReference>
<dbReference type="Gene3D" id="3.40.50.2000">
    <property type="entry name" value="Glycogen Phosphorylase B"/>
    <property type="match status" value="2"/>
</dbReference>
<dbReference type="AlphaFoldDB" id="A0A1H5MRS5"/>
<accession>A0A1H5MRS5</accession>
<sequence length="392" mass="44077">MRLADSLERTGIDVEYKSIYPKKLKTLKKINLLYRVFFDRLPGLFSAKKRVMFSSGKPNNTNIVKYINDSEADLVHLHWINAGGLSIEDISNIAKPIVWTMHDNWVFTGGCHVMWDCERYKLSCGKCPILNSDRLNDLSRKVVQRKKIHYSKLSNVTFVGVSNWIAECARSSDLLKNQNVAHLPNPLNTELFRPTNKRLARDLLDLPADKKLILFGASSATKDINKGYSILKKALDHIPQDTQIELVVFGNGQKETNDILGFKTHYFGHISDDETLVSLYCSADVMVVPSIQESFGQTAAEAMACATPVVAFGATGLLDIVDHKKNGYLAKAYDSKSLAEGILWVLNSIHHEQLCTNARSKILDSFESRIVAKKYIDLYSSIIESVKHKVQN</sequence>
<organism evidence="2 3">
    <name type="scientific">Pseudomonas deceptionensis</name>
    <dbReference type="NCBI Taxonomy" id="882211"/>
    <lineage>
        <taxon>Bacteria</taxon>
        <taxon>Pseudomonadati</taxon>
        <taxon>Pseudomonadota</taxon>
        <taxon>Gammaproteobacteria</taxon>
        <taxon>Pseudomonadales</taxon>
        <taxon>Pseudomonadaceae</taxon>
        <taxon>Pseudomonas</taxon>
    </lineage>
</organism>
<comment type="caution">
    <text evidence="2">The sequence shown here is derived from an EMBL/GenBank/DDBJ whole genome shotgun (WGS) entry which is preliminary data.</text>
</comment>
<gene>
    <name evidence="2" type="ORF">SAMN04489800_2840</name>
</gene>
<dbReference type="PANTHER" id="PTHR45947:SF13">
    <property type="entry name" value="TRANSFERASE"/>
    <property type="match status" value="1"/>
</dbReference>
<dbReference type="SUPFAM" id="SSF53756">
    <property type="entry name" value="UDP-Glycosyltransferase/glycogen phosphorylase"/>
    <property type="match status" value="1"/>
</dbReference>
<reference evidence="2" key="1">
    <citation type="submission" date="2016-10" db="EMBL/GenBank/DDBJ databases">
        <authorList>
            <person name="Varghese N."/>
            <person name="Submissions S."/>
        </authorList>
    </citation>
    <scope>NUCLEOTIDE SEQUENCE [LARGE SCALE GENOMIC DNA]</scope>
    <source>
        <strain evidence="2">LMG 25555</strain>
    </source>
</reference>
<keyword evidence="3" id="KW-1185">Reference proteome</keyword>
<evidence type="ECO:0000313" key="2">
    <source>
        <dbReference type="EMBL" id="SEE92052.1"/>
    </source>
</evidence>
<evidence type="ECO:0000313" key="3">
    <source>
        <dbReference type="Proteomes" id="UP000183613"/>
    </source>
</evidence>
<dbReference type="EMBL" id="FNUD01000002">
    <property type="protein sequence ID" value="SEE92052.1"/>
    <property type="molecule type" value="Genomic_DNA"/>
</dbReference>
<dbReference type="Pfam" id="PF00534">
    <property type="entry name" value="Glycos_transf_1"/>
    <property type="match status" value="1"/>
</dbReference>
<name>A0A1H5MRS5_PSEDM</name>
<feature type="domain" description="Glycosyl transferase family 1" evidence="1">
    <location>
        <begin position="209"/>
        <end position="359"/>
    </location>
</feature>
<dbReference type="CDD" id="cd03825">
    <property type="entry name" value="GT4_WcaC-like"/>
    <property type="match status" value="1"/>
</dbReference>
<proteinExistence type="predicted"/>
<dbReference type="PANTHER" id="PTHR45947">
    <property type="entry name" value="SULFOQUINOVOSYL TRANSFERASE SQD2"/>
    <property type="match status" value="1"/>
</dbReference>
<protein>
    <submittedName>
        <fullName evidence="2">Glycosyltransferase involved in cell wall bisynthesis</fullName>
    </submittedName>
</protein>
<dbReference type="InterPro" id="IPR050194">
    <property type="entry name" value="Glycosyltransferase_grp1"/>
</dbReference>
<dbReference type="GO" id="GO:0016757">
    <property type="term" value="F:glycosyltransferase activity"/>
    <property type="evidence" value="ECO:0007669"/>
    <property type="project" value="InterPro"/>
</dbReference>